<sequence>MTDAVLDLLRERKRQHSTPGNRSDDARLVLLVEGGSSRGAYSSGMTVAIEQLGLLPMFDAVYGSSAGSLNAAWLLCGRADSTKHAWWDPAVMRTTINPMRALRRLPVVDTQHLVHTIYTQVHPMGFQDILDNPVEFHPMATDALTGESADLHGRIHDVPSLQAALRASTAMPLLAGPPVMIDGRPYVDAGMSEMVPVRSALAQQATHLVVLRTVRSDEVPMSPSRGERLVLSRWIARHAPGVVEAWLRRREGRIEEEDLLASHPACLQIRPPLGSLQVGRTERRPEVLRAVVETGTRVAVNALATCVLESR</sequence>
<evidence type="ECO:0000313" key="6">
    <source>
        <dbReference type="EMBL" id="ANZ39598.1"/>
    </source>
</evidence>
<evidence type="ECO:0000256" key="4">
    <source>
        <dbReference type="PROSITE-ProRule" id="PRU01161"/>
    </source>
</evidence>
<dbReference type="GO" id="GO:0016787">
    <property type="term" value="F:hydrolase activity"/>
    <property type="evidence" value="ECO:0007669"/>
    <property type="project" value="UniProtKB-UniRule"/>
</dbReference>
<evidence type="ECO:0000313" key="7">
    <source>
        <dbReference type="Proteomes" id="UP000093053"/>
    </source>
</evidence>
<dbReference type="InterPro" id="IPR050301">
    <property type="entry name" value="NTE"/>
</dbReference>
<proteinExistence type="predicted"/>
<dbReference type="AlphaFoldDB" id="A0A1B2HPF9"/>
<keyword evidence="1 4" id="KW-0378">Hydrolase</keyword>
<feature type="active site" description="Proton acceptor" evidence="4">
    <location>
        <position position="188"/>
    </location>
</feature>
<dbReference type="Proteomes" id="UP000093053">
    <property type="component" value="Chromosome"/>
</dbReference>
<dbReference type="InterPro" id="IPR002641">
    <property type="entry name" value="PNPLA_dom"/>
</dbReference>
<feature type="domain" description="PNPLA" evidence="5">
    <location>
        <begin position="30"/>
        <end position="201"/>
    </location>
</feature>
<name>A0A1B2HPF9_9PSEU</name>
<evidence type="ECO:0000259" key="5">
    <source>
        <dbReference type="PROSITE" id="PS51635"/>
    </source>
</evidence>
<reference evidence="6 7" key="1">
    <citation type="submission" date="2016-07" db="EMBL/GenBank/DDBJ databases">
        <title>Complete genome sequence of the Lentzea guizhouensis DHS C013.</title>
        <authorList>
            <person name="Cao C."/>
        </authorList>
    </citation>
    <scope>NUCLEOTIDE SEQUENCE [LARGE SCALE GENOMIC DNA]</scope>
    <source>
        <strain evidence="6 7">DHS C013</strain>
    </source>
</reference>
<dbReference type="PANTHER" id="PTHR14226:SF64">
    <property type="entry name" value="PNPLA DOMAIN-CONTAINING PROTEIN"/>
    <property type="match status" value="1"/>
</dbReference>
<dbReference type="OrthoDB" id="4080114at2"/>
<keyword evidence="7" id="KW-1185">Reference proteome</keyword>
<protein>
    <submittedName>
        <fullName evidence="6">Patatin</fullName>
    </submittedName>
</protein>
<dbReference type="EMBL" id="CP016793">
    <property type="protein sequence ID" value="ANZ39598.1"/>
    <property type="molecule type" value="Genomic_DNA"/>
</dbReference>
<evidence type="ECO:0000256" key="1">
    <source>
        <dbReference type="ARBA" id="ARBA00022801"/>
    </source>
</evidence>
<keyword evidence="3 4" id="KW-0443">Lipid metabolism</keyword>
<dbReference type="InterPro" id="IPR016035">
    <property type="entry name" value="Acyl_Trfase/lysoPLipase"/>
</dbReference>
<dbReference type="Gene3D" id="3.40.1090.10">
    <property type="entry name" value="Cytosolic phospholipase A2 catalytic domain"/>
    <property type="match status" value="2"/>
</dbReference>
<organism evidence="6 7">
    <name type="scientific">Lentzea guizhouensis</name>
    <dbReference type="NCBI Taxonomy" id="1586287"/>
    <lineage>
        <taxon>Bacteria</taxon>
        <taxon>Bacillati</taxon>
        <taxon>Actinomycetota</taxon>
        <taxon>Actinomycetes</taxon>
        <taxon>Pseudonocardiales</taxon>
        <taxon>Pseudonocardiaceae</taxon>
        <taxon>Lentzea</taxon>
    </lineage>
</organism>
<dbReference type="PANTHER" id="PTHR14226">
    <property type="entry name" value="NEUROPATHY TARGET ESTERASE/SWISS CHEESE D.MELANOGASTER"/>
    <property type="match status" value="1"/>
</dbReference>
<feature type="short sequence motif" description="GXSXG" evidence="4">
    <location>
        <begin position="63"/>
        <end position="67"/>
    </location>
</feature>
<gene>
    <name evidence="6" type="ORF">BBK82_29685</name>
</gene>
<dbReference type="STRING" id="1586287.BBK82_29685"/>
<keyword evidence="2 4" id="KW-0442">Lipid degradation</keyword>
<evidence type="ECO:0000256" key="2">
    <source>
        <dbReference type="ARBA" id="ARBA00022963"/>
    </source>
</evidence>
<dbReference type="KEGG" id="led:BBK82_29685"/>
<accession>A0A1B2HPF9</accession>
<dbReference type="SUPFAM" id="SSF52151">
    <property type="entry name" value="FabD/lysophospholipase-like"/>
    <property type="match status" value="1"/>
</dbReference>
<comment type="caution">
    <text evidence="4">Lacks conserved residue(s) required for the propagation of feature annotation.</text>
</comment>
<evidence type="ECO:0000256" key="3">
    <source>
        <dbReference type="ARBA" id="ARBA00023098"/>
    </source>
</evidence>
<dbReference type="RefSeq" id="WP_065917939.1">
    <property type="nucleotide sequence ID" value="NZ_CP016793.1"/>
</dbReference>
<dbReference type="Pfam" id="PF01734">
    <property type="entry name" value="Patatin"/>
    <property type="match status" value="1"/>
</dbReference>
<feature type="active site" description="Nucleophile" evidence="4">
    <location>
        <position position="65"/>
    </location>
</feature>
<dbReference type="GO" id="GO:0016042">
    <property type="term" value="P:lipid catabolic process"/>
    <property type="evidence" value="ECO:0007669"/>
    <property type="project" value="UniProtKB-UniRule"/>
</dbReference>
<dbReference type="PROSITE" id="PS51635">
    <property type="entry name" value="PNPLA"/>
    <property type="match status" value="1"/>
</dbReference>